<proteinExistence type="predicted"/>
<accession>A0A7S2UY16</accession>
<organism evidence="2">
    <name type="scientific">Fibrocapsa japonica</name>
    <dbReference type="NCBI Taxonomy" id="94617"/>
    <lineage>
        <taxon>Eukaryota</taxon>
        <taxon>Sar</taxon>
        <taxon>Stramenopiles</taxon>
        <taxon>Ochrophyta</taxon>
        <taxon>Raphidophyceae</taxon>
        <taxon>Chattonellales</taxon>
        <taxon>Chattonellaceae</taxon>
        <taxon>Fibrocapsa</taxon>
    </lineage>
</organism>
<feature type="signal peptide" evidence="1">
    <location>
        <begin position="1"/>
        <end position="22"/>
    </location>
</feature>
<keyword evidence="1" id="KW-0732">Signal</keyword>
<evidence type="ECO:0000313" key="2">
    <source>
        <dbReference type="EMBL" id="CAD9862593.1"/>
    </source>
</evidence>
<dbReference type="AlphaFoldDB" id="A0A7S2UY16"/>
<protein>
    <submittedName>
        <fullName evidence="2">Uncharacterized protein</fullName>
    </submittedName>
</protein>
<dbReference type="EMBL" id="HBHR01010695">
    <property type="protein sequence ID" value="CAD9862593.1"/>
    <property type="molecule type" value="Transcribed_RNA"/>
</dbReference>
<reference evidence="2" key="1">
    <citation type="submission" date="2021-01" db="EMBL/GenBank/DDBJ databases">
        <authorList>
            <person name="Corre E."/>
            <person name="Pelletier E."/>
            <person name="Niang G."/>
            <person name="Scheremetjew M."/>
            <person name="Finn R."/>
            <person name="Kale V."/>
            <person name="Holt S."/>
            <person name="Cochrane G."/>
            <person name="Meng A."/>
            <person name="Brown T."/>
            <person name="Cohen L."/>
        </authorList>
    </citation>
    <scope>NUCLEOTIDE SEQUENCE</scope>
    <source>
        <strain evidence="2">CCMP1661</strain>
    </source>
</reference>
<name>A0A7S2UY16_9STRA</name>
<feature type="chain" id="PRO_5030599655" evidence="1">
    <location>
        <begin position="23"/>
        <end position="385"/>
    </location>
</feature>
<dbReference type="PANTHER" id="PTHR34044:SF1">
    <property type="entry name" value="NUCLEAR PROTEIN"/>
    <property type="match status" value="1"/>
</dbReference>
<evidence type="ECO:0000256" key="1">
    <source>
        <dbReference type="SAM" id="SignalP"/>
    </source>
</evidence>
<gene>
    <name evidence="2" type="ORF">FJAP1339_LOCUS5125</name>
</gene>
<sequence>MTPRSAISVLLLMAFAAKEGSAFTSFTKTPSLMARAQNTGSAARSRLTPSMSVWSNSKTTADYMGNVNSRKGMDFSDNDVDESLCDQASTIIGAGGRIGGLLAKLGKDGDLLIGRGEKIPEDAPPGPIYVCTRNDVLKDVIDACPESRREDLVFMQNGMIEIFLNKQGVGGCTQALLYFAVPAKGAKPVDGKIPSQPEGLTCVMGKWGHALKQRLDKADLLCNVVQRDTFRRAMFEKLIWISAYMLIGAATESETVGRVDRFFKELLEDLIWEMRGSIGKRTAINFATGLETRLSEYAMAVEDFPIGVKEWEWRNGYFWAISRNAIKNARPGALGHPDRFGKREELPTGEDADPMPLHSMLCRKAKELGAITFELPEDEGGVDLF</sequence>
<dbReference type="PANTHER" id="PTHR34044">
    <property type="entry name" value="NUCLEAR PROTEIN"/>
    <property type="match status" value="1"/>
</dbReference>